<gene>
    <name evidence="3" type="ORF">HAHE_09660</name>
</gene>
<keyword evidence="4" id="KW-1185">Reference proteome</keyword>
<evidence type="ECO:0000256" key="2">
    <source>
        <dbReference type="SAM" id="SignalP"/>
    </source>
</evidence>
<keyword evidence="2" id="KW-0732">Signal</keyword>
<reference evidence="3 4" key="1">
    <citation type="submission" date="2021-06" db="EMBL/GenBank/DDBJ databases">
        <title>Complete genome of Haloferula helveola possessing various polysaccharide degrading enzymes.</title>
        <authorList>
            <person name="Takami H."/>
            <person name="Huang C."/>
            <person name="Hamasaki K."/>
        </authorList>
    </citation>
    <scope>NUCLEOTIDE SEQUENCE [LARGE SCALE GENOMIC DNA]</scope>
    <source>
        <strain evidence="3 4">CN-1</strain>
    </source>
</reference>
<feature type="region of interest" description="Disordered" evidence="1">
    <location>
        <begin position="114"/>
        <end position="133"/>
    </location>
</feature>
<dbReference type="Proteomes" id="UP001374893">
    <property type="component" value="Chromosome"/>
</dbReference>
<proteinExistence type="predicted"/>
<evidence type="ECO:0000256" key="1">
    <source>
        <dbReference type="SAM" id="MobiDB-lite"/>
    </source>
</evidence>
<name>A0ABN6H0S1_9BACT</name>
<organism evidence="3 4">
    <name type="scientific">Haloferula helveola</name>
    <dbReference type="NCBI Taxonomy" id="490095"/>
    <lineage>
        <taxon>Bacteria</taxon>
        <taxon>Pseudomonadati</taxon>
        <taxon>Verrucomicrobiota</taxon>
        <taxon>Verrucomicrobiia</taxon>
        <taxon>Verrucomicrobiales</taxon>
        <taxon>Verrucomicrobiaceae</taxon>
        <taxon>Haloferula</taxon>
    </lineage>
</organism>
<dbReference type="RefSeq" id="WP_338689063.1">
    <property type="nucleotide sequence ID" value="NZ_AP024702.1"/>
</dbReference>
<feature type="chain" id="PRO_5045979981" evidence="2">
    <location>
        <begin position="21"/>
        <end position="133"/>
    </location>
</feature>
<evidence type="ECO:0000313" key="4">
    <source>
        <dbReference type="Proteomes" id="UP001374893"/>
    </source>
</evidence>
<sequence>MKTKPKHVALALILAGIATAIEPDTPTVEHPEARQAVQTRIVARLQSSFPPFSRMAPPQPSSQFQRPMLVDKEERLPFKVVDGRGKSIMLAGYVRLSDQRIFIYDTEKQTYTDAALDPRFAPPADKAKTDKPT</sequence>
<accession>A0ABN6H0S1</accession>
<evidence type="ECO:0000313" key="3">
    <source>
        <dbReference type="EMBL" id="BCX47058.1"/>
    </source>
</evidence>
<protein>
    <submittedName>
        <fullName evidence="3">Uncharacterized protein</fullName>
    </submittedName>
</protein>
<dbReference type="EMBL" id="AP024702">
    <property type="protein sequence ID" value="BCX47058.1"/>
    <property type="molecule type" value="Genomic_DNA"/>
</dbReference>
<feature type="signal peptide" evidence="2">
    <location>
        <begin position="1"/>
        <end position="20"/>
    </location>
</feature>